<dbReference type="EMBL" id="JH598330">
    <property type="status" value="NOT_ANNOTATED_CDS"/>
    <property type="molecule type" value="Genomic_DNA"/>
</dbReference>
<accession>M4BJS4</accession>
<dbReference type="InParanoid" id="M4BJS4"/>
<keyword evidence="2" id="KW-1185">Reference proteome</keyword>
<dbReference type="EnsemblProtists" id="HpaT806655">
    <property type="protein sequence ID" value="HpaP806655"/>
    <property type="gene ID" value="HpaG806655"/>
</dbReference>
<dbReference type="HOGENOM" id="CLU_2817941_0_0_1"/>
<reference evidence="2" key="1">
    <citation type="journal article" date="2010" name="Science">
        <title>Signatures of adaptation to obligate biotrophy in the Hyaloperonospora arabidopsidis genome.</title>
        <authorList>
            <person name="Baxter L."/>
            <person name="Tripathy S."/>
            <person name="Ishaque N."/>
            <person name="Boot N."/>
            <person name="Cabral A."/>
            <person name="Kemen E."/>
            <person name="Thines M."/>
            <person name="Ah-Fong A."/>
            <person name="Anderson R."/>
            <person name="Badejoko W."/>
            <person name="Bittner-Eddy P."/>
            <person name="Boore J.L."/>
            <person name="Chibucos M.C."/>
            <person name="Coates M."/>
            <person name="Dehal P."/>
            <person name="Delehaunty K."/>
            <person name="Dong S."/>
            <person name="Downton P."/>
            <person name="Dumas B."/>
            <person name="Fabro G."/>
            <person name="Fronick C."/>
            <person name="Fuerstenberg S.I."/>
            <person name="Fulton L."/>
            <person name="Gaulin E."/>
            <person name="Govers F."/>
            <person name="Hughes L."/>
            <person name="Humphray S."/>
            <person name="Jiang R.H."/>
            <person name="Judelson H."/>
            <person name="Kamoun S."/>
            <person name="Kyung K."/>
            <person name="Meijer H."/>
            <person name="Minx P."/>
            <person name="Morris P."/>
            <person name="Nelson J."/>
            <person name="Phuntumart V."/>
            <person name="Qutob D."/>
            <person name="Rehmany A."/>
            <person name="Rougon-Cardoso A."/>
            <person name="Ryden P."/>
            <person name="Torto-Alalibo T."/>
            <person name="Studholme D."/>
            <person name="Wang Y."/>
            <person name="Win J."/>
            <person name="Wood J."/>
            <person name="Clifton S.W."/>
            <person name="Rogers J."/>
            <person name="Van den Ackerveken G."/>
            <person name="Jones J.D."/>
            <person name="McDowell J.M."/>
            <person name="Beynon J."/>
            <person name="Tyler B.M."/>
        </authorList>
    </citation>
    <scope>NUCLEOTIDE SEQUENCE [LARGE SCALE GENOMIC DNA]</scope>
    <source>
        <strain evidence="2">Emoy2</strain>
    </source>
</reference>
<organism evidence="1 2">
    <name type="scientific">Hyaloperonospora arabidopsidis (strain Emoy2)</name>
    <name type="common">Downy mildew agent</name>
    <name type="synonym">Peronospora arabidopsidis</name>
    <dbReference type="NCBI Taxonomy" id="559515"/>
    <lineage>
        <taxon>Eukaryota</taxon>
        <taxon>Sar</taxon>
        <taxon>Stramenopiles</taxon>
        <taxon>Oomycota</taxon>
        <taxon>Peronosporomycetes</taxon>
        <taxon>Peronosporales</taxon>
        <taxon>Peronosporaceae</taxon>
        <taxon>Hyaloperonospora</taxon>
    </lineage>
</organism>
<reference evidence="1" key="2">
    <citation type="submission" date="2015-06" db="UniProtKB">
        <authorList>
            <consortium name="EnsemblProtists"/>
        </authorList>
    </citation>
    <scope>IDENTIFICATION</scope>
    <source>
        <strain evidence="1">Emoy2</strain>
    </source>
</reference>
<evidence type="ECO:0000313" key="2">
    <source>
        <dbReference type="Proteomes" id="UP000011713"/>
    </source>
</evidence>
<dbReference type="Proteomes" id="UP000011713">
    <property type="component" value="Unassembled WGS sequence"/>
</dbReference>
<dbReference type="VEuPathDB" id="FungiDB:HpaG806655"/>
<dbReference type="AlphaFoldDB" id="M4BJS4"/>
<evidence type="ECO:0000313" key="1">
    <source>
        <dbReference type="EnsemblProtists" id="HpaP806655"/>
    </source>
</evidence>
<proteinExistence type="predicted"/>
<name>M4BJS4_HYAAE</name>
<protein>
    <submittedName>
        <fullName evidence="1">Uncharacterized protein</fullName>
    </submittedName>
</protein>
<sequence length="67" mass="7751">MVVSVHCIGEAVAVRRSEKEDVSEWFARDILKTKRLNQGRFITYNGIISDILALCTMDRYRLLGNYD</sequence>